<name>A0ABT4TJC4_9ACTN</name>
<dbReference type="Pfam" id="PF01638">
    <property type="entry name" value="HxlR"/>
    <property type="match status" value="1"/>
</dbReference>
<sequence>MSATDGGVPTALSADLGLPITEDEHQDCPATDVLRRIGDKWSVLVVAILGRGPRRYNELHRSIKEISQRMLTRTLRGLERDGLVSRTVHPTVPATVEYALTDLGRSLLLPLSTITDWALENRKEIDEARSLHDRSQGGSRI</sequence>
<evidence type="ECO:0000256" key="2">
    <source>
        <dbReference type="ARBA" id="ARBA00023125"/>
    </source>
</evidence>
<dbReference type="RefSeq" id="WP_270677393.1">
    <property type="nucleotide sequence ID" value="NZ_JAQFWP010000014.1"/>
</dbReference>
<keyword evidence="3" id="KW-0804">Transcription</keyword>
<dbReference type="InterPro" id="IPR036388">
    <property type="entry name" value="WH-like_DNA-bd_sf"/>
</dbReference>
<dbReference type="InterPro" id="IPR036390">
    <property type="entry name" value="WH_DNA-bd_sf"/>
</dbReference>
<dbReference type="SUPFAM" id="SSF46785">
    <property type="entry name" value="Winged helix' DNA-binding domain"/>
    <property type="match status" value="1"/>
</dbReference>
<keyword evidence="2" id="KW-0238">DNA-binding</keyword>
<dbReference type="Gene3D" id="1.10.10.10">
    <property type="entry name" value="Winged helix-like DNA-binding domain superfamily/Winged helix DNA-binding domain"/>
    <property type="match status" value="1"/>
</dbReference>
<dbReference type="Proteomes" id="UP001165685">
    <property type="component" value="Unassembled WGS sequence"/>
</dbReference>
<gene>
    <name evidence="5" type="ORF">O4U47_09795</name>
</gene>
<dbReference type="EMBL" id="JAQFWP010000014">
    <property type="protein sequence ID" value="MDA2804804.1"/>
    <property type="molecule type" value="Genomic_DNA"/>
</dbReference>
<comment type="caution">
    <text evidence="5">The sequence shown here is derived from an EMBL/GenBank/DDBJ whole genome shotgun (WGS) entry which is preliminary data.</text>
</comment>
<dbReference type="PANTHER" id="PTHR33204:SF39">
    <property type="entry name" value="TRANSCRIPTIONAL REGULATORY PROTEIN"/>
    <property type="match status" value="1"/>
</dbReference>
<evidence type="ECO:0000259" key="4">
    <source>
        <dbReference type="PROSITE" id="PS51118"/>
    </source>
</evidence>
<proteinExistence type="predicted"/>
<evidence type="ECO:0000256" key="1">
    <source>
        <dbReference type="ARBA" id="ARBA00023015"/>
    </source>
</evidence>
<dbReference type="PANTHER" id="PTHR33204">
    <property type="entry name" value="TRANSCRIPTIONAL REGULATOR, MARR FAMILY"/>
    <property type="match status" value="1"/>
</dbReference>
<dbReference type="InterPro" id="IPR002577">
    <property type="entry name" value="HTH_HxlR"/>
</dbReference>
<evidence type="ECO:0000313" key="5">
    <source>
        <dbReference type="EMBL" id="MDA2804804.1"/>
    </source>
</evidence>
<keyword evidence="1" id="KW-0805">Transcription regulation</keyword>
<keyword evidence="6" id="KW-1185">Reference proteome</keyword>
<accession>A0ABT4TJC4</accession>
<feature type="domain" description="HTH hxlR-type" evidence="4">
    <location>
        <begin position="28"/>
        <end position="126"/>
    </location>
</feature>
<reference evidence="5" key="1">
    <citation type="submission" date="2023-01" db="EMBL/GenBank/DDBJ databases">
        <title>Draft genome sequence of Nocardiopsis sp. LSu2-4 isolated from halophytes.</title>
        <authorList>
            <person name="Duangmal K."/>
            <person name="Chantavorakit T."/>
        </authorList>
    </citation>
    <scope>NUCLEOTIDE SEQUENCE</scope>
    <source>
        <strain evidence="5">LSu2-4</strain>
    </source>
</reference>
<protein>
    <submittedName>
        <fullName evidence="5">Helix-turn-helix domain-containing protein</fullName>
    </submittedName>
</protein>
<organism evidence="5 6">
    <name type="scientific">Nocardiopsis suaedae</name>
    <dbReference type="NCBI Taxonomy" id="3018444"/>
    <lineage>
        <taxon>Bacteria</taxon>
        <taxon>Bacillati</taxon>
        <taxon>Actinomycetota</taxon>
        <taxon>Actinomycetes</taxon>
        <taxon>Streptosporangiales</taxon>
        <taxon>Nocardiopsidaceae</taxon>
        <taxon>Nocardiopsis</taxon>
    </lineage>
</organism>
<evidence type="ECO:0000256" key="3">
    <source>
        <dbReference type="ARBA" id="ARBA00023163"/>
    </source>
</evidence>
<evidence type="ECO:0000313" key="6">
    <source>
        <dbReference type="Proteomes" id="UP001165685"/>
    </source>
</evidence>
<dbReference type="PROSITE" id="PS51118">
    <property type="entry name" value="HTH_HXLR"/>
    <property type="match status" value="1"/>
</dbReference>